<name>A0A7L5E501_9SPHI</name>
<dbReference type="SUPFAM" id="SSF46626">
    <property type="entry name" value="Cytochrome c"/>
    <property type="match status" value="1"/>
</dbReference>
<dbReference type="AlphaFoldDB" id="A0A7L5E501"/>
<dbReference type="InterPro" id="IPR051459">
    <property type="entry name" value="Cytochrome_c-type_DH"/>
</dbReference>
<organism evidence="6 7">
    <name type="scientific">Mucilaginibacter robiniae</name>
    <dbReference type="NCBI Taxonomy" id="2728022"/>
    <lineage>
        <taxon>Bacteria</taxon>
        <taxon>Pseudomonadati</taxon>
        <taxon>Bacteroidota</taxon>
        <taxon>Sphingobacteriia</taxon>
        <taxon>Sphingobacteriales</taxon>
        <taxon>Sphingobacteriaceae</taxon>
        <taxon>Mucilaginibacter</taxon>
    </lineage>
</organism>
<dbReference type="KEGG" id="mrob:HH214_20775"/>
<accession>A0A7L5E501</accession>
<dbReference type="GO" id="GO:0009055">
    <property type="term" value="F:electron transfer activity"/>
    <property type="evidence" value="ECO:0007669"/>
    <property type="project" value="InterPro"/>
</dbReference>
<dbReference type="GO" id="GO:0020037">
    <property type="term" value="F:heme binding"/>
    <property type="evidence" value="ECO:0007669"/>
    <property type="project" value="InterPro"/>
</dbReference>
<evidence type="ECO:0000313" key="6">
    <source>
        <dbReference type="EMBL" id="QJD98135.1"/>
    </source>
</evidence>
<keyword evidence="7" id="KW-1185">Reference proteome</keyword>
<keyword evidence="2 4" id="KW-0479">Metal-binding</keyword>
<dbReference type="Pfam" id="PF00034">
    <property type="entry name" value="Cytochrom_C"/>
    <property type="match status" value="1"/>
</dbReference>
<dbReference type="EMBL" id="CP051682">
    <property type="protein sequence ID" value="QJD98135.1"/>
    <property type="molecule type" value="Genomic_DNA"/>
</dbReference>
<sequence>MKFSFLLPATAFLYTSLSAQVKKHTPAASAKKAPVQNIAASINSGKAVYTQYCLTCHQADGGGVQNMNPPLIKTSYVLGDKGRIIKIVLNGFNQKVDIDGDTYNNIMPSFNYLSNQQVADVLTFVRNSFTNKASAVTVDEVNKIRPAGKK</sequence>
<evidence type="ECO:0000256" key="1">
    <source>
        <dbReference type="ARBA" id="ARBA00022617"/>
    </source>
</evidence>
<reference evidence="6 7" key="1">
    <citation type="submission" date="2020-04" db="EMBL/GenBank/DDBJ databases">
        <title>Genome sequencing of novel species.</title>
        <authorList>
            <person name="Heo J."/>
            <person name="Kim S.-J."/>
            <person name="Kim J.-S."/>
            <person name="Hong S.-B."/>
            <person name="Kwon S.-W."/>
        </authorList>
    </citation>
    <scope>NUCLEOTIDE SEQUENCE [LARGE SCALE GENOMIC DNA]</scope>
    <source>
        <strain evidence="6 7">F39-2</strain>
    </source>
</reference>
<proteinExistence type="predicted"/>
<keyword evidence="1 4" id="KW-0349">Heme</keyword>
<dbReference type="InterPro" id="IPR009056">
    <property type="entry name" value="Cyt_c-like_dom"/>
</dbReference>
<dbReference type="GO" id="GO:0046872">
    <property type="term" value="F:metal ion binding"/>
    <property type="evidence" value="ECO:0007669"/>
    <property type="project" value="UniProtKB-KW"/>
</dbReference>
<protein>
    <submittedName>
        <fullName evidence="6">C-type cytochrome</fullName>
    </submittedName>
</protein>
<keyword evidence="3 4" id="KW-0408">Iron</keyword>
<dbReference type="PROSITE" id="PS51007">
    <property type="entry name" value="CYTC"/>
    <property type="match status" value="1"/>
</dbReference>
<dbReference type="Proteomes" id="UP000503278">
    <property type="component" value="Chromosome"/>
</dbReference>
<evidence type="ECO:0000313" key="7">
    <source>
        <dbReference type="Proteomes" id="UP000503278"/>
    </source>
</evidence>
<dbReference type="PANTHER" id="PTHR35008:SF8">
    <property type="entry name" value="ALCOHOL DEHYDROGENASE CYTOCHROME C SUBUNIT"/>
    <property type="match status" value="1"/>
</dbReference>
<dbReference type="InterPro" id="IPR036909">
    <property type="entry name" value="Cyt_c-like_dom_sf"/>
</dbReference>
<dbReference type="Gene3D" id="1.10.760.10">
    <property type="entry name" value="Cytochrome c-like domain"/>
    <property type="match status" value="1"/>
</dbReference>
<evidence type="ECO:0000256" key="2">
    <source>
        <dbReference type="ARBA" id="ARBA00022723"/>
    </source>
</evidence>
<evidence type="ECO:0000256" key="4">
    <source>
        <dbReference type="PROSITE-ProRule" id="PRU00433"/>
    </source>
</evidence>
<dbReference type="PANTHER" id="PTHR35008">
    <property type="entry name" value="BLL4482 PROTEIN-RELATED"/>
    <property type="match status" value="1"/>
</dbReference>
<evidence type="ECO:0000256" key="3">
    <source>
        <dbReference type="ARBA" id="ARBA00023004"/>
    </source>
</evidence>
<gene>
    <name evidence="6" type="ORF">HH214_20775</name>
</gene>
<dbReference type="RefSeq" id="WP_169610877.1">
    <property type="nucleotide sequence ID" value="NZ_CP051682.1"/>
</dbReference>
<feature type="domain" description="Cytochrome c" evidence="5">
    <location>
        <begin position="40"/>
        <end position="129"/>
    </location>
</feature>
<evidence type="ECO:0000259" key="5">
    <source>
        <dbReference type="PROSITE" id="PS51007"/>
    </source>
</evidence>